<dbReference type="Pfam" id="PF00501">
    <property type="entry name" value="AMP-binding"/>
    <property type="match status" value="1"/>
</dbReference>
<comment type="caution">
    <text evidence="13">The sequence shown here is derived from an EMBL/GenBank/DDBJ whole genome shotgun (WGS) entry which is preliminary data.</text>
</comment>
<dbReference type="EMBL" id="VCGU01000010">
    <property type="protein sequence ID" value="TRY68230.1"/>
    <property type="molecule type" value="Genomic_DNA"/>
</dbReference>
<dbReference type="InterPro" id="IPR042099">
    <property type="entry name" value="ANL_N_sf"/>
</dbReference>
<evidence type="ECO:0000259" key="12">
    <source>
        <dbReference type="Pfam" id="PF13193"/>
    </source>
</evidence>
<name>A0A553NS43_TIGCA</name>
<keyword evidence="10" id="KW-0472">Membrane</keyword>
<protein>
    <recommendedName>
        <fullName evidence="6">long-chain-fatty-acid--CoA ligase</fullName>
        <ecNumber evidence="6">6.2.1.3</ecNumber>
    </recommendedName>
    <alternativeName>
        <fullName evidence="8">Long-chain-fatty-acid--CoA ligase</fullName>
    </alternativeName>
</protein>
<dbReference type="EC" id="6.2.1.3" evidence="6"/>
<evidence type="ECO:0000313" key="14">
    <source>
        <dbReference type="Proteomes" id="UP000318571"/>
    </source>
</evidence>
<keyword evidence="10" id="KW-1133">Transmembrane helix</keyword>
<comment type="catalytic activity">
    <reaction evidence="7">
        <text>a very long-chain fatty acid + ATP + CoA = a very long-chain fatty acyl-CoA + AMP + diphosphate</text>
        <dbReference type="Rhea" id="RHEA:54536"/>
        <dbReference type="ChEBI" id="CHEBI:30616"/>
        <dbReference type="ChEBI" id="CHEBI:33019"/>
        <dbReference type="ChEBI" id="CHEBI:57287"/>
        <dbReference type="ChEBI" id="CHEBI:58950"/>
        <dbReference type="ChEBI" id="CHEBI:138261"/>
        <dbReference type="ChEBI" id="CHEBI:456215"/>
    </reaction>
    <physiologicalReaction direction="left-to-right" evidence="7">
        <dbReference type="Rhea" id="RHEA:54537"/>
    </physiologicalReaction>
</comment>
<evidence type="ECO:0000256" key="8">
    <source>
        <dbReference type="ARBA" id="ARBA00041297"/>
    </source>
</evidence>
<evidence type="ECO:0000256" key="6">
    <source>
        <dbReference type="ARBA" id="ARBA00026121"/>
    </source>
</evidence>
<keyword evidence="10" id="KW-0812">Transmembrane</keyword>
<dbReference type="Pfam" id="PF13193">
    <property type="entry name" value="AMP-binding_C"/>
    <property type="match status" value="1"/>
</dbReference>
<dbReference type="STRING" id="6832.A0A553NS43"/>
<accession>A0A553NS43</accession>
<dbReference type="InterPro" id="IPR000873">
    <property type="entry name" value="AMP-dep_synth/lig_dom"/>
</dbReference>
<evidence type="ECO:0000256" key="2">
    <source>
        <dbReference type="ARBA" id="ARBA00022598"/>
    </source>
</evidence>
<proteinExistence type="inferred from homology"/>
<keyword evidence="4" id="KW-0276">Fatty acid metabolism</keyword>
<evidence type="ECO:0000256" key="4">
    <source>
        <dbReference type="ARBA" id="ARBA00022832"/>
    </source>
</evidence>
<dbReference type="GO" id="GO:0004467">
    <property type="term" value="F:long-chain fatty acid-CoA ligase activity"/>
    <property type="evidence" value="ECO:0007669"/>
    <property type="project" value="UniProtKB-EC"/>
</dbReference>
<evidence type="ECO:0000256" key="9">
    <source>
        <dbReference type="ARBA" id="ARBA00048666"/>
    </source>
</evidence>
<feature type="transmembrane region" description="Helical" evidence="10">
    <location>
        <begin position="46"/>
        <end position="65"/>
    </location>
</feature>
<dbReference type="AlphaFoldDB" id="A0A553NS43"/>
<keyword evidence="3" id="KW-0547">Nucleotide-binding</keyword>
<keyword evidence="5" id="KW-0067">ATP-binding</keyword>
<dbReference type="GO" id="GO:0005789">
    <property type="term" value="C:endoplasmic reticulum membrane"/>
    <property type="evidence" value="ECO:0007669"/>
    <property type="project" value="TreeGrafter"/>
</dbReference>
<evidence type="ECO:0000256" key="3">
    <source>
        <dbReference type="ARBA" id="ARBA00022741"/>
    </source>
</evidence>
<keyword evidence="2" id="KW-0436">Ligase</keyword>
<dbReference type="InterPro" id="IPR020845">
    <property type="entry name" value="AMP-binding_CS"/>
</dbReference>
<feature type="domain" description="AMP-binding enzyme C-terminal" evidence="12">
    <location>
        <begin position="541"/>
        <end position="617"/>
    </location>
</feature>
<evidence type="ECO:0000256" key="5">
    <source>
        <dbReference type="ARBA" id="ARBA00022840"/>
    </source>
</evidence>
<evidence type="ECO:0000256" key="10">
    <source>
        <dbReference type="SAM" id="Phobius"/>
    </source>
</evidence>
<dbReference type="OMA" id="IMPHSRF"/>
<feature type="domain" description="AMP-dependent synthetase/ligase" evidence="11">
    <location>
        <begin position="103"/>
        <end position="413"/>
    </location>
</feature>
<dbReference type="GO" id="GO:0005886">
    <property type="term" value="C:plasma membrane"/>
    <property type="evidence" value="ECO:0007669"/>
    <property type="project" value="TreeGrafter"/>
</dbReference>
<comment type="catalytic activity">
    <reaction evidence="9">
        <text>tetracosanoate + ATP + CoA = tetracosanoyl-CoA + AMP + diphosphate</text>
        <dbReference type="Rhea" id="RHEA:33639"/>
        <dbReference type="ChEBI" id="CHEBI:30616"/>
        <dbReference type="ChEBI" id="CHEBI:31014"/>
        <dbReference type="ChEBI" id="CHEBI:33019"/>
        <dbReference type="ChEBI" id="CHEBI:57287"/>
        <dbReference type="ChEBI" id="CHEBI:65052"/>
        <dbReference type="ChEBI" id="CHEBI:456215"/>
    </reaction>
    <physiologicalReaction direction="left-to-right" evidence="9">
        <dbReference type="Rhea" id="RHEA:33640"/>
    </physiologicalReaction>
</comment>
<dbReference type="Gene3D" id="3.40.50.12780">
    <property type="entry name" value="N-terminal domain of ligase-like"/>
    <property type="match status" value="1"/>
</dbReference>
<dbReference type="Gene3D" id="3.30.300.30">
    <property type="match status" value="1"/>
</dbReference>
<evidence type="ECO:0000313" key="13">
    <source>
        <dbReference type="EMBL" id="TRY68230.1"/>
    </source>
</evidence>
<keyword evidence="14" id="KW-1185">Reference proteome</keyword>
<gene>
    <name evidence="13" type="ORF">TCAL_04167</name>
</gene>
<dbReference type="SUPFAM" id="SSF56801">
    <property type="entry name" value="Acetyl-CoA synthetase-like"/>
    <property type="match status" value="1"/>
</dbReference>
<dbReference type="PANTHER" id="PTHR43107:SF15">
    <property type="entry name" value="FATTY ACID TRANSPORT PROTEIN 3, ISOFORM A"/>
    <property type="match status" value="1"/>
</dbReference>
<dbReference type="GO" id="GO:0005324">
    <property type="term" value="F:long-chain fatty acid transmembrane transporter activity"/>
    <property type="evidence" value="ECO:0007669"/>
    <property type="project" value="TreeGrafter"/>
</dbReference>
<sequence length="666" mass="75201">MALSKQFWSALVCTCFIIISIPEEWGKSMFPISGFQYLASPFSWRRWTLASFLLLTFVGGLKGLWIVYATIARDLRLIYRIIFGLGVPLVKAKLKNLTIPQIFEQTVRQNPDKTMITFISGPSSYEKMTFKEVDDLANQTGNYFANTGYESGQVVALMLENRVDHPSTWLGLSKVGIITALLNIHITGKALIHSIEITKARAIVYSDDTEEGIESIVDTLSPDVRLFKLSQKPPMNSALKARTTLIHQAIRKCSNVRPEVKNLGNLTDPLMYVFTSGTTGLPKAATIAHSRYLMTGFALYGMCAMDRKTDILYTMLPMYHTSANGLCTGAVIVSGMGMVCRKKFSASNYWKDCAEHGVTVSQYIGEVARYLINTPPSPYEEKQRVRMMFGNGMRADIFDQIRSRFNVDIAEFYVNFLNKKGAVGFVSKIFPFILPYRVIRIDNETGEFIRDPKSGLCQECEPGEVGELVSPIVRGNPIRDFQGYLDKSATSKKVAKNVLKQGDICFRSGDLMTMDDLGFLYFVDRFGDTFRWKGENVSTLEVETILSTILGFKDITVFGVQIPQTEGRACMVAMAMDEKNKTLDFEDLYKKVDNNLPSYARPIFLRICSQLEITSTYKFRKINLTKEGYDISCVKDKIYFRDQTKKTYSLLDQETAKHINSGVLQF</sequence>
<organism evidence="13 14">
    <name type="scientific">Tigriopus californicus</name>
    <name type="common">Marine copepod</name>
    <dbReference type="NCBI Taxonomy" id="6832"/>
    <lineage>
        <taxon>Eukaryota</taxon>
        <taxon>Metazoa</taxon>
        <taxon>Ecdysozoa</taxon>
        <taxon>Arthropoda</taxon>
        <taxon>Crustacea</taxon>
        <taxon>Multicrustacea</taxon>
        <taxon>Hexanauplia</taxon>
        <taxon>Copepoda</taxon>
        <taxon>Harpacticoida</taxon>
        <taxon>Harpacticidae</taxon>
        <taxon>Tigriopus</taxon>
    </lineage>
</organism>
<dbReference type="FunFam" id="3.30.300.30:FF:000002">
    <property type="entry name" value="Long-chain fatty acid transport protein 1"/>
    <property type="match status" value="1"/>
</dbReference>
<evidence type="ECO:0000256" key="1">
    <source>
        <dbReference type="ARBA" id="ARBA00006432"/>
    </source>
</evidence>
<reference evidence="13 14" key="1">
    <citation type="journal article" date="2018" name="Nat. Ecol. Evol.">
        <title>Genomic signatures of mitonuclear coevolution across populations of Tigriopus californicus.</title>
        <authorList>
            <person name="Barreto F.S."/>
            <person name="Watson E.T."/>
            <person name="Lima T.G."/>
            <person name="Willett C.S."/>
            <person name="Edmands S."/>
            <person name="Li W."/>
            <person name="Burton R.S."/>
        </authorList>
    </citation>
    <scope>NUCLEOTIDE SEQUENCE [LARGE SCALE GENOMIC DNA]</scope>
    <source>
        <strain evidence="13 14">San Diego</strain>
    </source>
</reference>
<dbReference type="InterPro" id="IPR025110">
    <property type="entry name" value="AMP-bd_C"/>
</dbReference>
<keyword evidence="4" id="KW-0443">Lipid metabolism</keyword>
<dbReference type="PANTHER" id="PTHR43107">
    <property type="entry name" value="LONG-CHAIN FATTY ACID TRANSPORT PROTEIN"/>
    <property type="match status" value="1"/>
</dbReference>
<dbReference type="GO" id="GO:0044539">
    <property type="term" value="P:long-chain fatty acid import into cell"/>
    <property type="evidence" value="ECO:0007669"/>
    <property type="project" value="TreeGrafter"/>
</dbReference>
<evidence type="ECO:0000259" key="11">
    <source>
        <dbReference type="Pfam" id="PF00501"/>
    </source>
</evidence>
<comment type="similarity">
    <text evidence="1">Belongs to the ATP-dependent AMP-binding enzyme family.</text>
</comment>
<dbReference type="GO" id="GO:0005524">
    <property type="term" value="F:ATP binding"/>
    <property type="evidence" value="ECO:0007669"/>
    <property type="project" value="UniProtKB-KW"/>
</dbReference>
<dbReference type="InterPro" id="IPR045851">
    <property type="entry name" value="AMP-bd_C_sf"/>
</dbReference>
<evidence type="ECO:0000256" key="7">
    <source>
        <dbReference type="ARBA" id="ARBA00036527"/>
    </source>
</evidence>
<dbReference type="PROSITE" id="PS00455">
    <property type="entry name" value="AMP_BINDING"/>
    <property type="match status" value="1"/>
</dbReference>
<dbReference type="Proteomes" id="UP000318571">
    <property type="component" value="Chromosome 1"/>
</dbReference>